<organism evidence="14 15">
    <name type="scientific">Pseudonocardia sediminis</name>
    <dbReference type="NCBI Taxonomy" id="1397368"/>
    <lineage>
        <taxon>Bacteria</taxon>
        <taxon>Bacillati</taxon>
        <taxon>Actinomycetota</taxon>
        <taxon>Actinomycetes</taxon>
        <taxon>Pseudonocardiales</taxon>
        <taxon>Pseudonocardiaceae</taxon>
        <taxon>Pseudonocardia</taxon>
    </lineage>
</organism>
<feature type="transmembrane region" description="Helical" evidence="12">
    <location>
        <begin position="135"/>
        <end position="153"/>
    </location>
</feature>
<keyword evidence="6" id="KW-0805">Transcription regulation</keyword>
<evidence type="ECO:0000256" key="11">
    <source>
        <dbReference type="SAM" id="MobiDB-lite"/>
    </source>
</evidence>
<evidence type="ECO:0000256" key="10">
    <source>
        <dbReference type="ARBA" id="ARBA00030803"/>
    </source>
</evidence>
<dbReference type="Pfam" id="PF10099">
    <property type="entry name" value="RskA_C"/>
    <property type="match status" value="1"/>
</dbReference>
<evidence type="ECO:0000256" key="5">
    <source>
        <dbReference type="ARBA" id="ARBA00022989"/>
    </source>
</evidence>
<keyword evidence="4 12" id="KW-0812">Transmembrane</keyword>
<proteinExistence type="predicted"/>
<dbReference type="OrthoDB" id="5183209at2"/>
<evidence type="ECO:0000313" key="15">
    <source>
        <dbReference type="Proteomes" id="UP000291591"/>
    </source>
</evidence>
<dbReference type="InterPro" id="IPR018764">
    <property type="entry name" value="RskA_C"/>
</dbReference>
<accession>A0A4Q7UYD9</accession>
<name>A0A4Q7UYD9_PSEST</name>
<dbReference type="AlphaFoldDB" id="A0A4Q7UYD9"/>
<keyword evidence="8" id="KW-0804">Transcription</keyword>
<reference evidence="14 15" key="1">
    <citation type="submission" date="2019-02" db="EMBL/GenBank/DDBJ databases">
        <title>Sequencing the genomes of 1000 actinobacteria strains.</title>
        <authorList>
            <person name="Klenk H.-P."/>
        </authorList>
    </citation>
    <scope>NUCLEOTIDE SEQUENCE [LARGE SCALE GENOMIC DNA]</scope>
    <source>
        <strain evidence="14 15">DSM 45779</strain>
    </source>
</reference>
<evidence type="ECO:0000256" key="7">
    <source>
        <dbReference type="ARBA" id="ARBA00023136"/>
    </source>
</evidence>
<comment type="subcellular location">
    <subcellularLocation>
        <location evidence="2">Cell membrane</location>
    </subcellularLocation>
    <subcellularLocation>
        <location evidence="1">Membrane</location>
        <topology evidence="1">Single-pass membrane protein</topology>
    </subcellularLocation>
</comment>
<keyword evidence="5 12" id="KW-1133">Transmembrane helix</keyword>
<evidence type="ECO:0000256" key="6">
    <source>
        <dbReference type="ARBA" id="ARBA00023015"/>
    </source>
</evidence>
<gene>
    <name evidence="14" type="ORF">EV383_3858</name>
</gene>
<dbReference type="EMBL" id="SHKL01000001">
    <property type="protein sequence ID" value="RZT86956.1"/>
    <property type="molecule type" value="Genomic_DNA"/>
</dbReference>
<feature type="domain" description="Anti-sigma K factor RskA C-terminal" evidence="13">
    <location>
        <begin position="136"/>
        <end position="282"/>
    </location>
</feature>
<dbReference type="GO" id="GO:0016989">
    <property type="term" value="F:sigma factor antagonist activity"/>
    <property type="evidence" value="ECO:0007669"/>
    <property type="project" value="TreeGrafter"/>
</dbReference>
<evidence type="ECO:0000256" key="4">
    <source>
        <dbReference type="ARBA" id="ARBA00022692"/>
    </source>
</evidence>
<evidence type="ECO:0000256" key="3">
    <source>
        <dbReference type="ARBA" id="ARBA00022475"/>
    </source>
</evidence>
<dbReference type="InterPro" id="IPR041916">
    <property type="entry name" value="Anti_sigma_zinc_sf"/>
</dbReference>
<feature type="region of interest" description="Disordered" evidence="11">
    <location>
        <begin position="79"/>
        <end position="130"/>
    </location>
</feature>
<dbReference type="Proteomes" id="UP000291591">
    <property type="component" value="Unassembled WGS sequence"/>
</dbReference>
<keyword evidence="3" id="KW-1003">Cell membrane</keyword>
<keyword evidence="15" id="KW-1185">Reference proteome</keyword>
<dbReference type="InterPro" id="IPR051474">
    <property type="entry name" value="Anti-sigma-K/W_factor"/>
</dbReference>
<evidence type="ECO:0000256" key="12">
    <source>
        <dbReference type="SAM" id="Phobius"/>
    </source>
</evidence>
<evidence type="ECO:0000313" key="14">
    <source>
        <dbReference type="EMBL" id="RZT86956.1"/>
    </source>
</evidence>
<feature type="region of interest" description="Disordered" evidence="11">
    <location>
        <begin position="247"/>
        <end position="292"/>
    </location>
</feature>
<comment type="caution">
    <text evidence="14">The sequence shown here is derived from an EMBL/GenBank/DDBJ whole genome shotgun (WGS) entry which is preliminary data.</text>
</comment>
<sequence>MSEEMERGSCAMSEQVVGWALHSLEPDEEMAAVEHLGSCADCRQIAADVAEVTTGLATAVEQRDPPPRLRASIVELAAQTPQEHTVVPRAEPSRVQAQGSDGPRHRAPQPQRGPVSDRPAGRPARPGVSRRRGRLLVAAVAVVAVLAGGGAVIEYAQQMRSERDASLAQAQNIFETVAQMDRPGTTHAFLSPDVPNAQPVAAVMVHDGQRSVISVGLSPNSVDDQTYVLWGLNGSGAPQPIGTFDVQPTPGSPISVPSPSGGSFGTYAISLEPGRQAPTTPTDIKALGQVET</sequence>
<protein>
    <recommendedName>
        <fullName evidence="10">Regulator of SigK</fullName>
    </recommendedName>
    <alternativeName>
        <fullName evidence="9">Sigma-K anti-sigma factor RskA</fullName>
    </alternativeName>
</protein>
<dbReference type="GO" id="GO:0006417">
    <property type="term" value="P:regulation of translation"/>
    <property type="evidence" value="ECO:0007669"/>
    <property type="project" value="TreeGrafter"/>
</dbReference>
<dbReference type="PANTHER" id="PTHR37461">
    <property type="entry name" value="ANTI-SIGMA-K FACTOR RSKA"/>
    <property type="match status" value="1"/>
</dbReference>
<feature type="compositionally biased region" description="Low complexity" evidence="11">
    <location>
        <begin position="248"/>
        <end position="261"/>
    </location>
</feature>
<evidence type="ECO:0000259" key="13">
    <source>
        <dbReference type="Pfam" id="PF10099"/>
    </source>
</evidence>
<evidence type="ECO:0000256" key="2">
    <source>
        <dbReference type="ARBA" id="ARBA00004236"/>
    </source>
</evidence>
<dbReference type="Gene3D" id="1.10.10.1320">
    <property type="entry name" value="Anti-sigma factor, zinc-finger domain"/>
    <property type="match status" value="1"/>
</dbReference>
<dbReference type="PANTHER" id="PTHR37461:SF1">
    <property type="entry name" value="ANTI-SIGMA-K FACTOR RSKA"/>
    <property type="match status" value="1"/>
</dbReference>
<evidence type="ECO:0000256" key="1">
    <source>
        <dbReference type="ARBA" id="ARBA00004167"/>
    </source>
</evidence>
<evidence type="ECO:0000256" key="8">
    <source>
        <dbReference type="ARBA" id="ARBA00023163"/>
    </source>
</evidence>
<evidence type="ECO:0000256" key="9">
    <source>
        <dbReference type="ARBA" id="ARBA00029829"/>
    </source>
</evidence>
<dbReference type="GO" id="GO:0005886">
    <property type="term" value="C:plasma membrane"/>
    <property type="evidence" value="ECO:0007669"/>
    <property type="project" value="UniProtKB-SubCell"/>
</dbReference>
<keyword evidence="7 12" id="KW-0472">Membrane</keyword>